<keyword evidence="1" id="KW-0378">Hydrolase</keyword>
<dbReference type="NCBIfam" id="TIGR01459">
    <property type="entry name" value="HAD-SF-IIA-hyp4"/>
    <property type="match status" value="1"/>
</dbReference>
<dbReference type="GO" id="GO:0005737">
    <property type="term" value="C:cytoplasm"/>
    <property type="evidence" value="ECO:0007669"/>
    <property type="project" value="TreeGrafter"/>
</dbReference>
<protein>
    <submittedName>
        <fullName evidence="1">HAD superfamily hydrolase (TIGR01459 family)</fullName>
    </submittedName>
</protein>
<dbReference type="OrthoDB" id="9791073at2"/>
<dbReference type="Gene3D" id="3.40.50.1000">
    <property type="entry name" value="HAD superfamily/HAD-like"/>
    <property type="match status" value="2"/>
</dbReference>
<dbReference type="Pfam" id="PF13344">
    <property type="entry name" value="Hydrolase_6"/>
    <property type="match status" value="1"/>
</dbReference>
<dbReference type="GO" id="GO:0016791">
    <property type="term" value="F:phosphatase activity"/>
    <property type="evidence" value="ECO:0007669"/>
    <property type="project" value="TreeGrafter"/>
</dbReference>
<dbReference type="PANTHER" id="PTHR19288:SF90">
    <property type="entry name" value="OS08G0542600 PROTEIN"/>
    <property type="match status" value="1"/>
</dbReference>
<comment type="caution">
    <text evidence="1">The sequence shown here is derived from an EMBL/GenBank/DDBJ whole genome shotgun (WGS) entry which is preliminary data.</text>
</comment>
<dbReference type="AlphaFoldDB" id="A0A2T0X2D0"/>
<accession>A0A2T0X2D0</accession>
<sequence>MRLIASLAEVAARYDAVVLDQWGVLHDGAAPYPSAPWAMRALAGPTRLAVLSNSGKRAAVNRARIRDLGLPDLAEVVMTSGEALWRDLAEGRIPARRPYPVADRRENADIWAKGLDLVLAHAPGEADAILVMGLDEARVDEARAAIAEGVRRGLPILCSNPDRGSPRTGGRTALAPGTLAAEAEAAGAAVTWYGKPYRPVFEATRRALDLPSGARLLMVGDSPAHDVAGAKGAGWDAALIAGGLHAARLSGRGVRAARTLCAEEGAPEPDYLLEALA</sequence>
<dbReference type="InterPro" id="IPR023214">
    <property type="entry name" value="HAD_sf"/>
</dbReference>
<dbReference type="SUPFAM" id="SSF56784">
    <property type="entry name" value="HAD-like"/>
    <property type="match status" value="1"/>
</dbReference>
<gene>
    <name evidence="1" type="ORF">BCF33_1966</name>
</gene>
<keyword evidence="2" id="KW-1185">Reference proteome</keyword>
<dbReference type="Pfam" id="PF13242">
    <property type="entry name" value="Hydrolase_like"/>
    <property type="match status" value="1"/>
</dbReference>
<name>A0A2T0X2D0_9RHOB</name>
<evidence type="ECO:0000313" key="1">
    <source>
        <dbReference type="EMBL" id="PRY93100.1"/>
    </source>
</evidence>
<dbReference type="RefSeq" id="WP_106161543.1">
    <property type="nucleotide sequence ID" value="NZ_PVTT01000002.1"/>
</dbReference>
<dbReference type="EMBL" id="PVTT01000002">
    <property type="protein sequence ID" value="PRY93100.1"/>
    <property type="molecule type" value="Genomic_DNA"/>
</dbReference>
<dbReference type="InterPro" id="IPR036412">
    <property type="entry name" value="HAD-like_sf"/>
</dbReference>
<proteinExistence type="predicted"/>
<dbReference type="Proteomes" id="UP000238801">
    <property type="component" value="Unassembled WGS sequence"/>
</dbReference>
<reference evidence="1 2" key="1">
    <citation type="submission" date="2018-03" db="EMBL/GenBank/DDBJ databases">
        <title>Genomic Encyclopedia of Archaeal and Bacterial Type Strains, Phase II (KMG-II): from individual species to whole genera.</title>
        <authorList>
            <person name="Goeker M."/>
        </authorList>
    </citation>
    <scope>NUCLEOTIDE SEQUENCE [LARGE SCALE GENOMIC DNA]</scope>
    <source>
        <strain evidence="1 2">DSM 29318</strain>
    </source>
</reference>
<dbReference type="InterPro" id="IPR006356">
    <property type="entry name" value="HAD-SF_hydro_IIA_hyp3"/>
</dbReference>
<dbReference type="PANTHER" id="PTHR19288">
    <property type="entry name" value="4-NITROPHENYLPHOSPHATASE-RELATED"/>
    <property type="match status" value="1"/>
</dbReference>
<evidence type="ECO:0000313" key="2">
    <source>
        <dbReference type="Proteomes" id="UP000238801"/>
    </source>
</evidence>
<dbReference type="InterPro" id="IPR006357">
    <property type="entry name" value="HAD-SF_hydro_IIA"/>
</dbReference>
<organism evidence="1 2">
    <name type="scientific">Hasllibacter halocynthiae</name>
    <dbReference type="NCBI Taxonomy" id="595589"/>
    <lineage>
        <taxon>Bacteria</taxon>
        <taxon>Pseudomonadati</taxon>
        <taxon>Pseudomonadota</taxon>
        <taxon>Alphaproteobacteria</taxon>
        <taxon>Rhodobacterales</taxon>
        <taxon>Roseobacteraceae</taxon>
        <taxon>Hasllibacter</taxon>
    </lineage>
</organism>